<keyword evidence="3 5" id="KW-0949">S-adenosyl-L-methionine</keyword>
<evidence type="ECO:0000256" key="7">
    <source>
        <dbReference type="RuleBase" id="RU000417"/>
    </source>
</evidence>
<feature type="active site" evidence="5">
    <location>
        <position position="74"/>
    </location>
</feature>
<protein>
    <recommendedName>
        <fullName evidence="7">Cytosine-specific methyltransferase</fullName>
        <ecNumber evidence="7">2.1.1.37</ecNumber>
    </recommendedName>
</protein>
<dbReference type="PRINTS" id="PR00105">
    <property type="entry name" value="C5METTRFRASE"/>
</dbReference>
<keyword evidence="1 5" id="KW-0489">Methyltransferase</keyword>
<dbReference type="Proteomes" id="UP000596248">
    <property type="component" value="Chromosome"/>
</dbReference>
<evidence type="ECO:0000256" key="3">
    <source>
        <dbReference type="ARBA" id="ARBA00022691"/>
    </source>
</evidence>
<dbReference type="PANTHER" id="PTHR46098">
    <property type="entry name" value="TRNA (CYTOSINE(38)-C(5))-METHYLTRANSFERASE"/>
    <property type="match status" value="1"/>
</dbReference>
<organism evidence="8 9">
    <name type="scientific">Brevibacillus choshinensis</name>
    <dbReference type="NCBI Taxonomy" id="54911"/>
    <lineage>
        <taxon>Bacteria</taxon>
        <taxon>Bacillati</taxon>
        <taxon>Bacillota</taxon>
        <taxon>Bacilli</taxon>
        <taxon>Bacillales</taxon>
        <taxon>Paenibacillaceae</taxon>
        <taxon>Brevibacillus</taxon>
    </lineage>
</organism>
<dbReference type="GO" id="GO:0032259">
    <property type="term" value="P:methylation"/>
    <property type="evidence" value="ECO:0007669"/>
    <property type="project" value="UniProtKB-KW"/>
</dbReference>
<dbReference type="RefSeq" id="WP_203354763.1">
    <property type="nucleotide sequence ID" value="NZ_CP069127.1"/>
</dbReference>
<dbReference type="Gene3D" id="3.40.50.150">
    <property type="entry name" value="Vaccinia Virus protein VP39"/>
    <property type="match status" value="1"/>
</dbReference>
<dbReference type="CDD" id="cd00315">
    <property type="entry name" value="Cyt_C5_DNA_methylase"/>
    <property type="match status" value="1"/>
</dbReference>
<dbReference type="SUPFAM" id="SSF53335">
    <property type="entry name" value="S-adenosyl-L-methionine-dependent methyltransferases"/>
    <property type="match status" value="1"/>
</dbReference>
<evidence type="ECO:0000256" key="2">
    <source>
        <dbReference type="ARBA" id="ARBA00022679"/>
    </source>
</evidence>
<keyword evidence="4" id="KW-0680">Restriction system</keyword>
<dbReference type="Gene3D" id="3.90.120.10">
    <property type="entry name" value="DNA Methylase, subunit A, domain 2"/>
    <property type="match status" value="1"/>
</dbReference>
<evidence type="ECO:0000313" key="9">
    <source>
        <dbReference type="Proteomes" id="UP000596248"/>
    </source>
</evidence>
<dbReference type="InterPro" id="IPR018117">
    <property type="entry name" value="C5_DNA_meth_AS"/>
</dbReference>
<comment type="catalytic activity">
    <reaction evidence="7">
        <text>a 2'-deoxycytidine in DNA + S-adenosyl-L-methionine = a 5-methyl-2'-deoxycytidine in DNA + S-adenosyl-L-homocysteine + H(+)</text>
        <dbReference type="Rhea" id="RHEA:13681"/>
        <dbReference type="Rhea" id="RHEA-COMP:11369"/>
        <dbReference type="Rhea" id="RHEA-COMP:11370"/>
        <dbReference type="ChEBI" id="CHEBI:15378"/>
        <dbReference type="ChEBI" id="CHEBI:57856"/>
        <dbReference type="ChEBI" id="CHEBI:59789"/>
        <dbReference type="ChEBI" id="CHEBI:85452"/>
        <dbReference type="ChEBI" id="CHEBI:85454"/>
        <dbReference type="EC" id="2.1.1.37"/>
    </reaction>
</comment>
<evidence type="ECO:0000256" key="4">
    <source>
        <dbReference type="ARBA" id="ARBA00022747"/>
    </source>
</evidence>
<evidence type="ECO:0000256" key="1">
    <source>
        <dbReference type="ARBA" id="ARBA00022603"/>
    </source>
</evidence>
<keyword evidence="2 5" id="KW-0808">Transferase</keyword>
<evidence type="ECO:0000256" key="5">
    <source>
        <dbReference type="PROSITE-ProRule" id="PRU01016"/>
    </source>
</evidence>
<reference evidence="8 9" key="1">
    <citation type="submission" date="2021-01" db="EMBL/GenBank/DDBJ databases">
        <title>Identification of strong promoters based on the transcriptome of Brevibacillus choshinensis.</title>
        <authorList>
            <person name="Yao D."/>
            <person name="Zhang K."/>
            <person name="Wu J."/>
        </authorList>
    </citation>
    <scope>NUCLEOTIDE SEQUENCE [LARGE SCALE GENOMIC DNA]</scope>
    <source>
        <strain evidence="8 9">HPD31-SP3</strain>
    </source>
</reference>
<dbReference type="InterPro" id="IPR050750">
    <property type="entry name" value="C5-MTase"/>
</dbReference>
<evidence type="ECO:0000313" key="8">
    <source>
        <dbReference type="EMBL" id="QRG67715.1"/>
    </source>
</evidence>
<dbReference type="PROSITE" id="PS51679">
    <property type="entry name" value="SAM_MT_C5"/>
    <property type="match status" value="1"/>
</dbReference>
<dbReference type="InterPro" id="IPR001525">
    <property type="entry name" value="C5_MeTfrase"/>
</dbReference>
<dbReference type="EC" id="2.1.1.37" evidence="7"/>
<gene>
    <name evidence="8" type="primary">dcm</name>
    <name evidence="8" type="ORF">JNE38_00270</name>
</gene>
<dbReference type="PANTHER" id="PTHR46098:SF1">
    <property type="entry name" value="TRNA (CYTOSINE(38)-C(5))-METHYLTRANSFERASE"/>
    <property type="match status" value="1"/>
</dbReference>
<dbReference type="InterPro" id="IPR029063">
    <property type="entry name" value="SAM-dependent_MTases_sf"/>
</dbReference>
<sequence>MRTITFADLCAGIGGFRYGLEKIGWKCVYSCEVDDNCEATYKLNYKDAFNKKDIADINPLELYGVDVFCSGFPCQPFSIAGKQLGFEDPRGEVFNHILRLVDGARPAVVFLENVANLVRHNNGETFSLMVNSLKDLNYNVFYKILDSSYFGVPQRRSRVYIVAFRNDCNINDFIFTEKRTEETHFRRFIKHGDNSIPITSKWQEYIDLYTGNITINEMSFNVPKTRQTLERISPKANLNDCIFQIRSSGIRAISLDEPLPTFAVSHSGGGAMIPVYSGERRHINITEMKRIMGFPDNFKFNVSRTHVVKQLANAVCPPVIESIGLDIRNKLIQESLSSAI</sequence>
<comment type="similarity">
    <text evidence="5 6">Belongs to the class I-like SAM-binding methyltransferase superfamily. C5-methyltransferase family.</text>
</comment>
<dbReference type="PROSITE" id="PS00094">
    <property type="entry name" value="C5_MTASE_1"/>
    <property type="match status" value="1"/>
</dbReference>
<dbReference type="GO" id="GO:0003886">
    <property type="term" value="F:DNA (cytosine-5-)-methyltransferase activity"/>
    <property type="evidence" value="ECO:0007669"/>
    <property type="project" value="UniProtKB-EC"/>
</dbReference>
<accession>A0ABX7FPU4</accession>
<dbReference type="Pfam" id="PF00145">
    <property type="entry name" value="DNA_methylase"/>
    <property type="match status" value="1"/>
</dbReference>
<dbReference type="EMBL" id="CP069127">
    <property type="protein sequence ID" value="QRG67715.1"/>
    <property type="molecule type" value="Genomic_DNA"/>
</dbReference>
<evidence type="ECO:0000256" key="6">
    <source>
        <dbReference type="RuleBase" id="RU000416"/>
    </source>
</evidence>
<name>A0ABX7FPU4_BRECH</name>
<proteinExistence type="inferred from homology"/>
<dbReference type="NCBIfam" id="TIGR00675">
    <property type="entry name" value="dcm"/>
    <property type="match status" value="1"/>
</dbReference>
<keyword evidence="9" id="KW-1185">Reference proteome</keyword>